<feature type="compositionally biased region" description="Polar residues" evidence="3">
    <location>
        <begin position="373"/>
        <end position="405"/>
    </location>
</feature>
<evidence type="ECO:0000256" key="3">
    <source>
        <dbReference type="SAM" id="MobiDB-lite"/>
    </source>
</evidence>
<name>F0WYB1_9STRA</name>
<reference evidence="5" key="2">
    <citation type="submission" date="2011-02" db="EMBL/GenBank/DDBJ databases">
        <authorList>
            <person name="MacLean D."/>
        </authorList>
    </citation>
    <scope>NUCLEOTIDE SEQUENCE</scope>
</reference>
<dbReference type="InterPro" id="IPR002227">
    <property type="entry name" value="Tyrosinase_Cu-bd"/>
</dbReference>
<dbReference type="AlphaFoldDB" id="F0WYB1"/>
<keyword evidence="1" id="KW-0479">Metal-binding</keyword>
<accession>F0WYB1</accession>
<feature type="region of interest" description="Disordered" evidence="3">
    <location>
        <begin position="359"/>
        <end position="410"/>
    </location>
</feature>
<dbReference type="Gene3D" id="1.10.1280.10">
    <property type="entry name" value="Di-copper center containing domain from catechol oxidase"/>
    <property type="match status" value="1"/>
</dbReference>
<dbReference type="PANTHER" id="PTHR11474">
    <property type="entry name" value="TYROSINASE FAMILY MEMBER"/>
    <property type="match status" value="1"/>
</dbReference>
<dbReference type="HOGENOM" id="CLU_399794_0_0_1"/>
<keyword evidence="2" id="KW-0186">Copper</keyword>
<dbReference type="EMBL" id="FR824420">
    <property type="protein sequence ID" value="CCA26463.1"/>
    <property type="molecule type" value="Genomic_DNA"/>
</dbReference>
<evidence type="ECO:0000313" key="5">
    <source>
        <dbReference type="EMBL" id="CCA26463.1"/>
    </source>
</evidence>
<reference evidence="5" key="1">
    <citation type="journal article" date="2011" name="PLoS Biol.">
        <title>Gene gain and loss during evolution of obligate parasitism in the white rust pathogen of Arabidopsis thaliana.</title>
        <authorList>
            <person name="Kemen E."/>
            <person name="Gardiner A."/>
            <person name="Schultz-Larsen T."/>
            <person name="Kemen A.C."/>
            <person name="Balmuth A.L."/>
            <person name="Robert-Seilaniantz A."/>
            <person name="Bailey K."/>
            <person name="Holub E."/>
            <person name="Studholme D.J."/>
            <person name="Maclean D."/>
            <person name="Jones J.D."/>
        </authorList>
    </citation>
    <scope>NUCLEOTIDE SEQUENCE</scope>
</reference>
<dbReference type="Pfam" id="PF00264">
    <property type="entry name" value="Tyrosinase"/>
    <property type="match status" value="1"/>
</dbReference>
<dbReference type="InterPro" id="IPR050316">
    <property type="entry name" value="Tyrosinase/Hemocyanin"/>
</dbReference>
<dbReference type="InterPro" id="IPR008922">
    <property type="entry name" value="Di-copper_centre_dom_sf"/>
</dbReference>
<dbReference type="PANTHER" id="PTHR11474:SF126">
    <property type="entry name" value="TYROSINASE-LIKE PROTEIN TYR-1-RELATED"/>
    <property type="match status" value="1"/>
</dbReference>
<evidence type="ECO:0000256" key="1">
    <source>
        <dbReference type="ARBA" id="ARBA00022723"/>
    </source>
</evidence>
<evidence type="ECO:0000259" key="4">
    <source>
        <dbReference type="Pfam" id="PF00264"/>
    </source>
</evidence>
<dbReference type="GO" id="GO:0016491">
    <property type="term" value="F:oxidoreductase activity"/>
    <property type="evidence" value="ECO:0007669"/>
    <property type="project" value="InterPro"/>
</dbReference>
<dbReference type="SUPFAM" id="SSF48056">
    <property type="entry name" value="Di-copper centre-containing domain"/>
    <property type="match status" value="1"/>
</dbReference>
<feature type="domain" description="Tyrosinase copper-binding" evidence="4">
    <location>
        <begin position="57"/>
        <end position="256"/>
    </location>
</feature>
<proteinExistence type="predicted"/>
<dbReference type="GO" id="GO:0046872">
    <property type="term" value="F:metal ion binding"/>
    <property type="evidence" value="ECO:0007669"/>
    <property type="project" value="UniProtKB-KW"/>
</dbReference>
<sequence length="689" mass="77951">MVGVKAYLAGLCIAHASSPTQSFRCDIRYRQSWSSLSVEDKDLFREAVAMSMDRGYFSMFTRAHVSPRSLREAHRVCTFGMWHRVLLLGFENMLRSLDERFACVVVPYWDHVSNYESQMNGVCSGIDDCDATRFELGGQSTTGQSIRTTMYGFEVFGDVCASGFPYHQSCGPSGQHRCRTCVARNMQNRTIPSTASFTSIYSQVLGQPDIDDMLESIETRLHNDIHAILSGAMRTRASPADVTFYLHHAHTDLLIDIGVRCRLRQRIDPYNFCKINNAISTTERVYANGTVQILTGGFSSPAMSVYDSNHPLNQFFADMPRQYDAFVNLQNLGPYSTYYETSGFIQRLSITCEEALSPPQNQARNLEPEKTSRMSQEIQEPLFSGNQNENTGTQRREVSGTQQKDPMQGRGTHELYPIAQMYPGAQQMYSTRIPAIQLGQGFSVQEENLRRGSETPQQMYMAAQQGYPNQRTGSQLGQGSSVQEENLRRGSETPQQMYMAALREPLGQGPALQREYPGKHGGYQESGALQEDHREGKGIQHPYDTQQFNRASQQEYAMGANQQPQAPWKEVQLAPAEQNQVITSNSLQWMYEAEHLLKVSNPSSKLQSTSQPSTATLLQLEMMVCMFHDRCRGGVTEYSEAFLDSFKPARKQSRCYMLVQRVTADKAQLRLENWMGVMSKYFRCDFVQK</sequence>
<feature type="compositionally biased region" description="Polar residues" evidence="3">
    <location>
        <begin position="468"/>
        <end position="484"/>
    </location>
</feature>
<gene>
    <name evidence="5" type="primary">AlNc14C376G11170</name>
    <name evidence="5" type="ORF">ALNC14_126070</name>
</gene>
<protein>
    <submittedName>
        <fullName evidence="5">Uncharacterized protein AlNc14C376G11170</fullName>
    </submittedName>
</protein>
<organism evidence="5">
    <name type="scientific">Albugo laibachii Nc14</name>
    <dbReference type="NCBI Taxonomy" id="890382"/>
    <lineage>
        <taxon>Eukaryota</taxon>
        <taxon>Sar</taxon>
        <taxon>Stramenopiles</taxon>
        <taxon>Oomycota</taxon>
        <taxon>Peronosporomycetes</taxon>
        <taxon>Albuginales</taxon>
        <taxon>Albuginaceae</taxon>
        <taxon>Albugo</taxon>
    </lineage>
</organism>
<evidence type="ECO:0000256" key="2">
    <source>
        <dbReference type="ARBA" id="ARBA00023008"/>
    </source>
</evidence>
<feature type="region of interest" description="Disordered" evidence="3">
    <location>
        <begin position="468"/>
        <end position="492"/>
    </location>
</feature>